<dbReference type="RefSeq" id="WP_194110041.1">
    <property type="nucleotide sequence ID" value="NZ_JADFFL010000001.1"/>
</dbReference>
<gene>
    <name evidence="2" type="ORF">IRJ16_03075</name>
</gene>
<dbReference type="Proteomes" id="UP000622475">
    <property type="component" value="Unassembled WGS sequence"/>
</dbReference>
<accession>A0A929KUV2</accession>
<keyword evidence="1" id="KW-0732">Signal</keyword>
<feature type="chain" id="PRO_5037596350" evidence="1">
    <location>
        <begin position="21"/>
        <end position="174"/>
    </location>
</feature>
<reference evidence="2" key="1">
    <citation type="submission" date="2020-10" db="EMBL/GenBank/DDBJ databases">
        <title>Mucilaginibacter mali sp. nov., isolated from rhizosphere soil of apple orchard.</title>
        <authorList>
            <person name="Lee J.-S."/>
            <person name="Kim H.S."/>
            <person name="Kim J.-S."/>
        </authorList>
    </citation>
    <scope>NUCLEOTIDE SEQUENCE</scope>
    <source>
        <strain evidence="2">KCTC 22746</strain>
    </source>
</reference>
<keyword evidence="3" id="KW-1185">Reference proteome</keyword>
<comment type="caution">
    <text evidence="2">The sequence shown here is derived from an EMBL/GenBank/DDBJ whole genome shotgun (WGS) entry which is preliminary data.</text>
</comment>
<evidence type="ECO:0000256" key="1">
    <source>
        <dbReference type="SAM" id="SignalP"/>
    </source>
</evidence>
<name>A0A929KUV2_9SPHI</name>
<sequence length="174" mass="19628">MKNIFASILILMAGVSGVSAQPKNETLKIFWPEEYKWKIGSNQQSGTQQLVEIVPGNETINNWSIIGSMLVMKGVQMPITDAPNKLYLQTQKRAMNPKLTVLEQNTTMGYKWVLFKIESPSFVGNPKPESQLYYVVQGKSALFVNFVAIKQKQLPVAFLSKWSGIFKRSLLTIK</sequence>
<dbReference type="AlphaFoldDB" id="A0A929KUV2"/>
<evidence type="ECO:0000313" key="2">
    <source>
        <dbReference type="EMBL" id="MBE9660853.1"/>
    </source>
</evidence>
<feature type="signal peptide" evidence="1">
    <location>
        <begin position="1"/>
        <end position="20"/>
    </location>
</feature>
<organism evidence="2 3">
    <name type="scientific">Mucilaginibacter myungsuensis</name>
    <dbReference type="NCBI Taxonomy" id="649104"/>
    <lineage>
        <taxon>Bacteria</taxon>
        <taxon>Pseudomonadati</taxon>
        <taxon>Bacteroidota</taxon>
        <taxon>Sphingobacteriia</taxon>
        <taxon>Sphingobacteriales</taxon>
        <taxon>Sphingobacteriaceae</taxon>
        <taxon>Mucilaginibacter</taxon>
    </lineage>
</organism>
<proteinExistence type="predicted"/>
<dbReference type="EMBL" id="JADFFL010000001">
    <property type="protein sequence ID" value="MBE9660853.1"/>
    <property type="molecule type" value="Genomic_DNA"/>
</dbReference>
<evidence type="ECO:0000313" key="3">
    <source>
        <dbReference type="Proteomes" id="UP000622475"/>
    </source>
</evidence>
<protein>
    <submittedName>
        <fullName evidence="2">Uncharacterized protein</fullName>
    </submittedName>
</protein>